<dbReference type="AlphaFoldDB" id="A0A1T4VZE9"/>
<keyword evidence="3 6" id="KW-0249">Electron transport</keyword>
<dbReference type="InterPro" id="IPR036249">
    <property type="entry name" value="Thioredoxin-like_sf"/>
</dbReference>
<dbReference type="GO" id="GO:0015038">
    <property type="term" value="F:glutathione disulfide oxidoreductase activity"/>
    <property type="evidence" value="ECO:0007669"/>
    <property type="project" value="UniProtKB-UniRule"/>
</dbReference>
<keyword evidence="6" id="KW-0963">Cytoplasm</keyword>
<comment type="similarity">
    <text evidence="1 6">Belongs to the glutaredoxin family.</text>
</comment>
<proteinExistence type="inferred from homology"/>
<protein>
    <recommendedName>
        <fullName evidence="6">Glutaredoxin</fullName>
    </recommendedName>
</protein>
<feature type="domain" description="GST N-terminal" evidence="7">
    <location>
        <begin position="4"/>
        <end position="87"/>
    </location>
</feature>
<comment type="function">
    <text evidence="6">Has a glutathione-disulfide oxidoreductase activity in the presence of NADPH and glutathione reductase. Reduces low molecular weight disulfides and proteins.</text>
</comment>
<dbReference type="PANTHER" id="PTHR45694">
    <property type="entry name" value="GLUTAREDOXIN 2"/>
    <property type="match status" value="1"/>
</dbReference>
<dbReference type="GO" id="GO:0005737">
    <property type="term" value="C:cytoplasm"/>
    <property type="evidence" value="ECO:0007669"/>
    <property type="project" value="TreeGrafter"/>
</dbReference>
<organism evidence="8 9">
    <name type="scientific">Thiothrix eikelboomii</name>
    <dbReference type="NCBI Taxonomy" id="92487"/>
    <lineage>
        <taxon>Bacteria</taxon>
        <taxon>Pseudomonadati</taxon>
        <taxon>Pseudomonadota</taxon>
        <taxon>Gammaproteobacteria</taxon>
        <taxon>Thiotrichales</taxon>
        <taxon>Thiotrichaceae</taxon>
        <taxon>Thiothrix</taxon>
    </lineage>
</organism>
<evidence type="ECO:0000256" key="1">
    <source>
        <dbReference type="ARBA" id="ARBA00007787"/>
    </source>
</evidence>
<dbReference type="Proteomes" id="UP000190460">
    <property type="component" value="Unassembled WGS sequence"/>
</dbReference>
<keyword evidence="2 6" id="KW-0813">Transport</keyword>
<evidence type="ECO:0000313" key="9">
    <source>
        <dbReference type="Proteomes" id="UP000190460"/>
    </source>
</evidence>
<name>A0A1T4VZE9_9GAMM</name>
<dbReference type="InterPro" id="IPR011900">
    <property type="entry name" value="GRX_bact"/>
</dbReference>
<sequence>MVMPVVKLYGTRFCPYCVRARLLLNKKQIEFEDLPVGGSGISWAELEQMTGRDTVPQIYIGELHVGGYDDLAALNRSGELDKLLGLV</sequence>
<evidence type="ECO:0000256" key="4">
    <source>
        <dbReference type="ARBA" id="ARBA00023157"/>
    </source>
</evidence>
<dbReference type="InterPro" id="IPR014025">
    <property type="entry name" value="Glutaredoxin_subgr"/>
</dbReference>
<evidence type="ECO:0000256" key="5">
    <source>
        <dbReference type="ARBA" id="ARBA00023284"/>
    </source>
</evidence>
<dbReference type="PRINTS" id="PR00160">
    <property type="entry name" value="GLUTAREDOXIN"/>
</dbReference>
<reference evidence="8 9" key="1">
    <citation type="submission" date="2017-02" db="EMBL/GenBank/DDBJ databases">
        <authorList>
            <person name="Peterson S.W."/>
        </authorList>
    </citation>
    <scope>NUCLEOTIDE SEQUENCE [LARGE SCALE GENOMIC DNA]</scope>
    <source>
        <strain evidence="8 9">ATCC 49788</strain>
    </source>
</reference>
<keyword evidence="5 6" id="KW-0676">Redox-active center</keyword>
<gene>
    <name evidence="8" type="ORF">SAMN02745130_00603</name>
</gene>
<dbReference type="GO" id="GO:0045454">
    <property type="term" value="P:cell redox homeostasis"/>
    <property type="evidence" value="ECO:0007669"/>
    <property type="project" value="InterPro"/>
</dbReference>
<keyword evidence="4" id="KW-1015">Disulfide bond</keyword>
<dbReference type="InterPro" id="IPR011767">
    <property type="entry name" value="GLR_AS"/>
</dbReference>
<dbReference type="EMBL" id="FUYB01000002">
    <property type="protein sequence ID" value="SKA69841.1"/>
    <property type="molecule type" value="Genomic_DNA"/>
</dbReference>
<dbReference type="Pfam" id="PF00462">
    <property type="entry name" value="Glutaredoxin"/>
    <property type="match status" value="1"/>
</dbReference>
<evidence type="ECO:0000259" key="7">
    <source>
        <dbReference type="PROSITE" id="PS50404"/>
    </source>
</evidence>
<dbReference type="PANTHER" id="PTHR45694:SF18">
    <property type="entry name" value="GLUTAREDOXIN-1-RELATED"/>
    <property type="match status" value="1"/>
</dbReference>
<keyword evidence="9" id="KW-1185">Reference proteome</keyword>
<dbReference type="Gene3D" id="3.40.30.10">
    <property type="entry name" value="Glutaredoxin"/>
    <property type="match status" value="1"/>
</dbReference>
<dbReference type="GO" id="GO:0034599">
    <property type="term" value="P:cellular response to oxidative stress"/>
    <property type="evidence" value="ECO:0007669"/>
    <property type="project" value="TreeGrafter"/>
</dbReference>
<evidence type="ECO:0000256" key="2">
    <source>
        <dbReference type="ARBA" id="ARBA00022448"/>
    </source>
</evidence>
<dbReference type="InterPro" id="IPR002109">
    <property type="entry name" value="Glutaredoxin"/>
</dbReference>
<dbReference type="PROSITE" id="PS50404">
    <property type="entry name" value="GST_NTER"/>
    <property type="match status" value="1"/>
</dbReference>
<dbReference type="NCBIfam" id="TIGR02181">
    <property type="entry name" value="GRX_bact"/>
    <property type="match status" value="1"/>
</dbReference>
<evidence type="ECO:0000313" key="8">
    <source>
        <dbReference type="EMBL" id="SKA69841.1"/>
    </source>
</evidence>
<dbReference type="InterPro" id="IPR004045">
    <property type="entry name" value="Glutathione_S-Trfase_N"/>
</dbReference>
<accession>A0A1T4VZE9</accession>
<dbReference type="SUPFAM" id="SSF52833">
    <property type="entry name" value="Thioredoxin-like"/>
    <property type="match status" value="1"/>
</dbReference>
<evidence type="ECO:0000256" key="6">
    <source>
        <dbReference type="RuleBase" id="RU364065"/>
    </source>
</evidence>
<dbReference type="PROSITE" id="PS51354">
    <property type="entry name" value="GLUTAREDOXIN_2"/>
    <property type="match status" value="1"/>
</dbReference>
<dbReference type="STRING" id="92487.SAMN02745130_00603"/>
<evidence type="ECO:0000256" key="3">
    <source>
        <dbReference type="ARBA" id="ARBA00022982"/>
    </source>
</evidence>
<dbReference type="PROSITE" id="PS00195">
    <property type="entry name" value="GLUTAREDOXIN_1"/>
    <property type="match status" value="1"/>
</dbReference>